<accession>A0A7T8GWK0</accession>
<sequence length="50" mass="5668">MSLCCALKEESQHSDIYWQIQKDQVIHLVGIGGSLHSLSPLVRYINKKIS</sequence>
<dbReference type="Proteomes" id="UP000595437">
    <property type="component" value="Chromosome 13"/>
</dbReference>
<gene>
    <name evidence="1" type="ORF">FKW44_019496</name>
</gene>
<organism evidence="1 2">
    <name type="scientific">Caligus rogercresseyi</name>
    <name type="common">Sea louse</name>
    <dbReference type="NCBI Taxonomy" id="217165"/>
    <lineage>
        <taxon>Eukaryota</taxon>
        <taxon>Metazoa</taxon>
        <taxon>Ecdysozoa</taxon>
        <taxon>Arthropoda</taxon>
        <taxon>Crustacea</taxon>
        <taxon>Multicrustacea</taxon>
        <taxon>Hexanauplia</taxon>
        <taxon>Copepoda</taxon>
        <taxon>Siphonostomatoida</taxon>
        <taxon>Caligidae</taxon>
        <taxon>Caligus</taxon>
    </lineage>
</organism>
<dbReference type="EMBL" id="CP045902">
    <property type="protein sequence ID" value="QQP38811.1"/>
    <property type="molecule type" value="Genomic_DNA"/>
</dbReference>
<dbReference type="AlphaFoldDB" id="A0A7T8GWK0"/>
<evidence type="ECO:0000313" key="2">
    <source>
        <dbReference type="Proteomes" id="UP000595437"/>
    </source>
</evidence>
<proteinExistence type="predicted"/>
<reference evidence="2" key="1">
    <citation type="submission" date="2021-01" db="EMBL/GenBank/DDBJ databases">
        <title>Caligus Genome Assembly.</title>
        <authorList>
            <person name="Gallardo-Escarate C."/>
        </authorList>
    </citation>
    <scope>NUCLEOTIDE SEQUENCE [LARGE SCALE GENOMIC DNA]</scope>
</reference>
<evidence type="ECO:0000313" key="1">
    <source>
        <dbReference type="EMBL" id="QQP38811.1"/>
    </source>
</evidence>
<keyword evidence="2" id="KW-1185">Reference proteome</keyword>
<protein>
    <submittedName>
        <fullName evidence="1">Uncharacterized protein</fullName>
    </submittedName>
</protein>
<name>A0A7T8GWK0_CALRO</name>